<keyword evidence="2" id="KW-0472">Membrane</keyword>
<dbReference type="RefSeq" id="WP_145042213.1">
    <property type="nucleotide sequence ID" value="NZ_CP036347.1"/>
</dbReference>
<dbReference type="PANTHER" id="PTHR43685">
    <property type="entry name" value="GLYCOSYLTRANSFERASE"/>
    <property type="match status" value="1"/>
</dbReference>
<feature type="region of interest" description="Disordered" evidence="1">
    <location>
        <begin position="334"/>
        <end position="355"/>
    </location>
</feature>
<evidence type="ECO:0000256" key="1">
    <source>
        <dbReference type="SAM" id="MobiDB-lite"/>
    </source>
</evidence>
<dbReference type="Pfam" id="PF00535">
    <property type="entry name" value="Glycos_transf_2"/>
    <property type="match status" value="1"/>
</dbReference>
<feature type="domain" description="Glycosyltransferase 2-like" evidence="3">
    <location>
        <begin position="15"/>
        <end position="170"/>
    </location>
</feature>
<dbReference type="AlphaFoldDB" id="A0A517WGQ3"/>
<feature type="transmembrane region" description="Helical" evidence="2">
    <location>
        <begin position="301"/>
        <end position="320"/>
    </location>
</feature>
<feature type="transmembrane region" description="Helical" evidence="2">
    <location>
        <begin position="265"/>
        <end position="289"/>
    </location>
</feature>
<dbReference type="EC" id="2.4.1.212" evidence="4"/>
<proteinExistence type="predicted"/>
<dbReference type="InterPro" id="IPR001173">
    <property type="entry name" value="Glyco_trans_2-like"/>
</dbReference>
<name>A0A517WGQ3_9PLAN</name>
<keyword evidence="2" id="KW-0812">Transmembrane</keyword>
<keyword evidence="2" id="KW-1133">Transmembrane helix</keyword>
<evidence type="ECO:0000259" key="3">
    <source>
        <dbReference type="Pfam" id="PF00535"/>
    </source>
</evidence>
<evidence type="ECO:0000313" key="5">
    <source>
        <dbReference type="Proteomes" id="UP000320722"/>
    </source>
</evidence>
<dbReference type="GO" id="GO:0050501">
    <property type="term" value="F:hyaluronan synthase activity"/>
    <property type="evidence" value="ECO:0007669"/>
    <property type="project" value="UniProtKB-EC"/>
</dbReference>
<dbReference type="Gene3D" id="3.90.550.10">
    <property type="entry name" value="Spore Coat Polysaccharide Biosynthesis Protein SpsA, Chain A"/>
    <property type="match status" value="1"/>
</dbReference>
<gene>
    <name evidence="4" type="primary">hyaD_2</name>
    <name evidence="4" type="ORF">V6x_41630</name>
</gene>
<organism evidence="4 5">
    <name type="scientific">Gimesia chilikensis</name>
    <dbReference type="NCBI Taxonomy" id="2605989"/>
    <lineage>
        <taxon>Bacteria</taxon>
        <taxon>Pseudomonadati</taxon>
        <taxon>Planctomycetota</taxon>
        <taxon>Planctomycetia</taxon>
        <taxon>Planctomycetales</taxon>
        <taxon>Planctomycetaceae</taxon>
        <taxon>Gimesia</taxon>
    </lineage>
</organism>
<dbReference type="EMBL" id="CP036347">
    <property type="protein sequence ID" value="QDU04435.1"/>
    <property type="molecule type" value="Genomic_DNA"/>
</dbReference>
<dbReference type="InterPro" id="IPR050834">
    <property type="entry name" value="Glycosyltransf_2"/>
</dbReference>
<dbReference type="Proteomes" id="UP000320722">
    <property type="component" value="Chromosome"/>
</dbReference>
<sequence length="355" mass="39141">MISSSPPPTQKPTVSLVIPGRNCAQTLEKCLNSVVPLLDQGELQEILFVDDGSTDNTAEIARRYPVQVITGTGGGPGAARNLGWRQAKSEYIWFIDSDCVAEPDALQRLIPHLENPEVAGAGGSYANLYPDSLLATLIHEEIIARHRRMPLEVNFLGGFNVLYRRTLLDELNGFDESETNGPGAAGAEDCDFSFRAVRSGHLLHFEFNSRVGHHHPRNLLKYLKTQAQHGRFRVQLYLRNRDKIQGDSYANGVDYIQPPLAIMSLAMIPLSAVTLWGTYALSALIFLLLSLQSPMLCSIRTPSWLLALTFIPFGFLRAYARGIGMTQGMVTFGNPTPQQSTSIREHHAKQNGVAS</sequence>
<dbReference type="InterPro" id="IPR029044">
    <property type="entry name" value="Nucleotide-diphossugar_trans"/>
</dbReference>
<dbReference type="PANTHER" id="PTHR43685:SF2">
    <property type="entry name" value="GLYCOSYLTRANSFERASE 2-LIKE DOMAIN-CONTAINING PROTEIN"/>
    <property type="match status" value="1"/>
</dbReference>
<dbReference type="SUPFAM" id="SSF53448">
    <property type="entry name" value="Nucleotide-diphospho-sugar transferases"/>
    <property type="match status" value="1"/>
</dbReference>
<keyword evidence="4" id="KW-0808">Transferase</keyword>
<evidence type="ECO:0000256" key="2">
    <source>
        <dbReference type="SAM" id="Phobius"/>
    </source>
</evidence>
<evidence type="ECO:0000313" key="4">
    <source>
        <dbReference type="EMBL" id="QDU04435.1"/>
    </source>
</evidence>
<reference evidence="4 5" key="1">
    <citation type="submission" date="2019-02" db="EMBL/GenBank/DDBJ databases">
        <title>Deep-cultivation of Planctomycetes and their phenomic and genomic characterization uncovers novel biology.</title>
        <authorList>
            <person name="Wiegand S."/>
            <person name="Jogler M."/>
            <person name="Boedeker C."/>
            <person name="Pinto D."/>
            <person name="Vollmers J."/>
            <person name="Rivas-Marin E."/>
            <person name="Kohn T."/>
            <person name="Peeters S.H."/>
            <person name="Heuer A."/>
            <person name="Rast P."/>
            <person name="Oberbeckmann S."/>
            <person name="Bunk B."/>
            <person name="Jeske O."/>
            <person name="Meyerdierks A."/>
            <person name="Storesund J.E."/>
            <person name="Kallscheuer N."/>
            <person name="Luecker S."/>
            <person name="Lage O.M."/>
            <person name="Pohl T."/>
            <person name="Merkel B.J."/>
            <person name="Hornburger P."/>
            <person name="Mueller R.-W."/>
            <person name="Bruemmer F."/>
            <person name="Labrenz M."/>
            <person name="Spormann A.M."/>
            <person name="Op den Camp H."/>
            <person name="Overmann J."/>
            <person name="Amann R."/>
            <person name="Jetten M.S.M."/>
            <person name="Mascher T."/>
            <person name="Medema M.H."/>
            <person name="Devos D.P."/>
            <person name="Kaster A.-K."/>
            <person name="Ovreas L."/>
            <person name="Rohde M."/>
            <person name="Galperin M.Y."/>
            <person name="Jogler C."/>
        </authorList>
    </citation>
    <scope>NUCLEOTIDE SEQUENCE [LARGE SCALE GENOMIC DNA]</scope>
    <source>
        <strain evidence="4 5">V6</strain>
    </source>
</reference>
<accession>A0A517WGQ3</accession>
<protein>
    <submittedName>
        <fullName evidence="4">Hyaluronan synthase</fullName>
        <ecNumber evidence="4">2.4.1.212</ecNumber>
    </submittedName>
</protein>
<keyword evidence="4" id="KW-0328">Glycosyltransferase</keyword>